<dbReference type="Pfam" id="PF19278">
    <property type="entry name" value="Hydant_A_C"/>
    <property type="match status" value="1"/>
</dbReference>
<feature type="domain" description="Acetophenone carboxylase-like C-terminal" evidence="3">
    <location>
        <begin position="523"/>
        <end position="692"/>
    </location>
</feature>
<dbReference type="InterPro" id="IPR045079">
    <property type="entry name" value="Oxoprolinase-like"/>
</dbReference>
<evidence type="ECO:0000259" key="3">
    <source>
        <dbReference type="Pfam" id="PF19278"/>
    </source>
</evidence>
<dbReference type="PANTHER" id="PTHR11365">
    <property type="entry name" value="5-OXOPROLINASE RELATED"/>
    <property type="match status" value="1"/>
</dbReference>
<comment type="caution">
    <text evidence="4">The sequence shown here is derived from an EMBL/GenBank/DDBJ whole genome shotgun (WGS) entry which is preliminary data.</text>
</comment>
<evidence type="ECO:0000313" key="5">
    <source>
        <dbReference type="Proteomes" id="UP001597478"/>
    </source>
</evidence>
<dbReference type="RefSeq" id="WP_377391996.1">
    <property type="nucleotide sequence ID" value="NZ_JBHSAN010000027.1"/>
</dbReference>
<keyword evidence="5" id="KW-1185">Reference proteome</keyword>
<dbReference type="Proteomes" id="UP001597478">
    <property type="component" value="Unassembled WGS sequence"/>
</dbReference>
<dbReference type="Pfam" id="PF05378">
    <property type="entry name" value="Hydant_A_N"/>
    <property type="match status" value="1"/>
</dbReference>
<dbReference type="Pfam" id="PF01968">
    <property type="entry name" value="Hydantoinase_A"/>
    <property type="match status" value="1"/>
</dbReference>
<protein>
    <submittedName>
        <fullName evidence="4">Hydantoinase/oxoprolinase family protein</fullName>
    </submittedName>
</protein>
<dbReference type="InterPro" id="IPR002821">
    <property type="entry name" value="Hydantoinase_A"/>
</dbReference>
<name>A0ABW5WA21_9PSEU</name>
<evidence type="ECO:0000313" key="4">
    <source>
        <dbReference type="EMBL" id="MFD2799820.1"/>
    </source>
</evidence>
<feature type="domain" description="Hydantoinase/oxoprolinase N-terminal" evidence="2">
    <location>
        <begin position="7"/>
        <end position="193"/>
    </location>
</feature>
<accession>A0ABW5WA21</accession>
<dbReference type="EMBL" id="JBHUOF010000012">
    <property type="protein sequence ID" value="MFD2799820.1"/>
    <property type="molecule type" value="Genomic_DNA"/>
</dbReference>
<feature type="domain" description="Hydantoinase A/oxoprolinase" evidence="1">
    <location>
        <begin position="214"/>
        <end position="498"/>
    </location>
</feature>
<dbReference type="InterPro" id="IPR049517">
    <property type="entry name" value="ACX-like_C"/>
</dbReference>
<evidence type="ECO:0000259" key="2">
    <source>
        <dbReference type="Pfam" id="PF05378"/>
    </source>
</evidence>
<proteinExistence type="predicted"/>
<evidence type="ECO:0000259" key="1">
    <source>
        <dbReference type="Pfam" id="PF01968"/>
    </source>
</evidence>
<dbReference type="PANTHER" id="PTHR11365:SF23">
    <property type="entry name" value="HYPOTHETICAL 5-OXOPROLINASE (EUROFUNG)-RELATED"/>
    <property type="match status" value="1"/>
</dbReference>
<gene>
    <name evidence="4" type="ORF">ACFS2C_10490</name>
</gene>
<sequence>MPNYYVASDIGGTFTDTVVIDSAGTVGRYKSSTVPDDPAQGVLDTLVLAAEERNRPLPDFLADIEVFAHGTTVATNAMLEGNTRTVGLIQTRGFGDTLTVMRGFKGIGLDEESIKRFRTLVKQPPVVPPQLTAEVTERIDYAGRVVCPLDEDDVRRAVAELRAAGAEVFAVSLLWSFANATHEKRVAEIIEEEVPGASVTLSSEFLPRIGEYERTLTTAVNASLRPVLKTSLDSFEKTLAKAGLKTGPLLMQSNGGLATFAEVEKRAAATVLSGPVGGVVASQFLGARNGYRNIVTTDMGGTSFDVGLVLDGRPVMSNTTLIGRDELALPSVAVRAIGAGAGSIASVRNGVLQVGPESAGARPGPACYGRGGTRPTVADADLVLGYLNPDNFLGGRLKLDVGKARAAIDEHVATPAGLTVEQAAEGIKTIVDARMADLVRQVTVEQGYDPTDFAVFAYGGAGPLHAFSYGAELGCPRIVVPITASVHSAFGIGCSDLTMVEELSKPMQTPPGTTDHSSALPPAELNATFEELSTRARRDLVAAGADKNSIRYAKSVELRFRAQIHVLTVPIEADVLTADDVNAMIERFVEIYEGRFGKGAAFLDGGVEITTFRVVATSPVPRAEFDTGALGDAQAPEPGTRRVFSGGEWRDAAVYRTEHLREGLRIDGLAIVELRDTTVVIGPGQDAQVDAFGDLVIQNR</sequence>
<organism evidence="4 5">
    <name type="scientific">Prauserella oleivorans</name>
    <dbReference type="NCBI Taxonomy" id="1478153"/>
    <lineage>
        <taxon>Bacteria</taxon>
        <taxon>Bacillati</taxon>
        <taxon>Actinomycetota</taxon>
        <taxon>Actinomycetes</taxon>
        <taxon>Pseudonocardiales</taxon>
        <taxon>Pseudonocardiaceae</taxon>
        <taxon>Prauserella</taxon>
    </lineage>
</organism>
<reference evidence="5" key="1">
    <citation type="journal article" date="2019" name="Int. J. Syst. Evol. Microbiol.">
        <title>The Global Catalogue of Microorganisms (GCM) 10K type strain sequencing project: providing services to taxonomists for standard genome sequencing and annotation.</title>
        <authorList>
            <consortium name="The Broad Institute Genomics Platform"/>
            <consortium name="The Broad Institute Genome Sequencing Center for Infectious Disease"/>
            <person name="Wu L."/>
            <person name="Ma J."/>
        </authorList>
    </citation>
    <scope>NUCLEOTIDE SEQUENCE [LARGE SCALE GENOMIC DNA]</scope>
    <source>
        <strain evidence="5">IBRC-M 10906</strain>
    </source>
</reference>
<dbReference type="InterPro" id="IPR008040">
    <property type="entry name" value="Hydant_A_N"/>
</dbReference>